<evidence type="ECO:0000256" key="3">
    <source>
        <dbReference type="ARBA" id="ARBA00022692"/>
    </source>
</evidence>
<feature type="transmembrane region" description="Helical" evidence="8">
    <location>
        <begin position="70"/>
        <end position="95"/>
    </location>
</feature>
<evidence type="ECO:0000313" key="11">
    <source>
        <dbReference type="Proteomes" id="UP000002593"/>
    </source>
</evidence>
<dbReference type="SUPFAM" id="SSF51735">
    <property type="entry name" value="NAD(P)-binding Rossmann-fold domains"/>
    <property type="match status" value="1"/>
</dbReference>
<evidence type="ECO:0000256" key="5">
    <source>
        <dbReference type="ARBA" id="ARBA00023065"/>
    </source>
</evidence>
<comment type="subcellular location">
    <subcellularLocation>
        <location evidence="1">Cell membrane</location>
        <topology evidence="1">Multi-pass membrane protein</topology>
    </subcellularLocation>
</comment>
<dbReference type="InterPro" id="IPR003280">
    <property type="entry name" value="2pore_dom_K_chnl"/>
</dbReference>
<evidence type="ECO:0000256" key="1">
    <source>
        <dbReference type="ARBA" id="ARBA00004651"/>
    </source>
</evidence>
<evidence type="ECO:0000256" key="7">
    <source>
        <dbReference type="ARBA" id="ARBA00023303"/>
    </source>
</evidence>
<dbReference type="InterPro" id="IPR050721">
    <property type="entry name" value="Trk_Ktr_HKT_K-transport"/>
</dbReference>
<evidence type="ECO:0000256" key="4">
    <source>
        <dbReference type="ARBA" id="ARBA00022989"/>
    </source>
</evidence>
<keyword evidence="6 8" id="KW-0472">Membrane</keyword>
<dbReference type="STRING" id="415426.Hbut_0622"/>
<keyword evidence="4 8" id="KW-1133">Transmembrane helix</keyword>
<dbReference type="EMBL" id="CP000493">
    <property type="protein sequence ID" value="ABM80480.1"/>
    <property type="molecule type" value="Genomic_DNA"/>
</dbReference>
<dbReference type="SUPFAM" id="SSF81324">
    <property type="entry name" value="Voltage-gated potassium channels"/>
    <property type="match status" value="1"/>
</dbReference>
<protein>
    <submittedName>
        <fullName evidence="10">Calcium-gated potassium channel</fullName>
    </submittedName>
</protein>
<reference evidence="10 11" key="1">
    <citation type="journal article" date="2007" name="Archaea">
        <title>The genome of Hyperthermus butylicus: a sulfur-reducing, peptide fermenting, neutrophilic Crenarchaeote growing up to 108 degrees C.</title>
        <authorList>
            <person name="Brugger K."/>
            <person name="Chen L."/>
            <person name="Stark M."/>
            <person name="Zibat A."/>
            <person name="Redder P."/>
            <person name="Ruepp A."/>
            <person name="Awayez M."/>
            <person name="She Q."/>
            <person name="Garrett R.A."/>
            <person name="Klenk H.P."/>
        </authorList>
    </citation>
    <scope>NUCLEOTIDE SEQUENCE [LARGE SCALE GENOMIC DNA]</scope>
    <source>
        <strain evidence="11">DSM 5456 / JCM 9403 / PLM1-5</strain>
    </source>
</reference>
<dbReference type="OrthoDB" id="43518at2157"/>
<dbReference type="Pfam" id="PF07885">
    <property type="entry name" value="Ion_trans_2"/>
    <property type="match status" value="1"/>
</dbReference>
<dbReference type="PRINTS" id="PR00169">
    <property type="entry name" value="KCHANNEL"/>
</dbReference>
<accession>A2BKG9</accession>
<name>A2BKG9_HYPBU</name>
<gene>
    <name evidence="10" type="ordered locus">Hbut_0622</name>
</gene>
<evidence type="ECO:0000313" key="10">
    <source>
        <dbReference type="EMBL" id="ABM80480.1"/>
    </source>
</evidence>
<keyword evidence="2" id="KW-0813">Transport</keyword>
<keyword evidence="5" id="KW-0406">Ion transport</keyword>
<dbReference type="InterPro" id="IPR003148">
    <property type="entry name" value="RCK_N"/>
</dbReference>
<dbReference type="PANTHER" id="PTHR43833:SF9">
    <property type="entry name" value="POTASSIUM CHANNEL PROTEIN YUGO-RELATED"/>
    <property type="match status" value="1"/>
</dbReference>
<dbReference type="SUPFAM" id="SSF116726">
    <property type="entry name" value="TrkA C-terminal domain-like"/>
    <property type="match status" value="1"/>
</dbReference>
<evidence type="ECO:0000259" key="9">
    <source>
        <dbReference type="PROSITE" id="PS51201"/>
    </source>
</evidence>
<dbReference type="InterPro" id="IPR036721">
    <property type="entry name" value="RCK_C_sf"/>
</dbReference>
<dbReference type="Proteomes" id="UP000002593">
    <property type="component" value="Chromosome"/>
</dbReference>
<evidence type="ECO:0000256" key="2">
    <source>
        <dbReference type="ARBA" id="ARBA00022448"/>
    </source>
</evidence>
<dbReference type="Gene3D" id="3.40.50.720">
    <property type="entry name" value="NAD(P)-binding Rossmann-like Domain"/>
    <property type="match status" value="1"/>
</dbReference>
<dbReference type="KEGG" id="hbu:Hbut_0622"/>
<dbReference type="Gene3D" id="1.10.287.70">
    <property type="match status" value="1"/>
</dbReference>
<dbReference type="Pfam" id="PF02254">
    <property type="entry name" value="TrkA_N"/>
    <property type="match status" value="1"/>
</dbReference>
<dbReference type="eggNOG" id="arCOG01958">
    <property type="taxonomic scope" value="Archaea"/>
</dbReference>
<dbReference type="PRINTS" id="PR01333">
    <property type="entry name" value="2POREKCHANEL"/>
</dbReference>
<proteinExistence type="predicted"/>
<dbReference type="AlphaFoldDB" id="A2BKG9"/>
<dbReference type="InterPro" id="IPR036291">
    <property type="entry name" value="NAD(P)-bd_dom_sf"/>
</dbReference>
<dbReference type="HOGENOM" id="CLU_050982_1_0_2"/>
<dbReference type="InterPro" id="IPR013099">
    <property type="entry name" value="K_chnl_dom"/>
</dbReference>
<dbReference type="EnsemblBacteria" id="ABM80480">
    <property type="protein sequence ID" value="ABM80480"/>
    <property type="gene ID" value="Hbut_0622"/>
</dbReference>
<dbReference type="PANTHER" id="PTHR43833">
    <property type="entry name" value="POTASSIUM CHANNEL PROTEIN 2-RELATED-RELATED"/>
    <property type="match status" value="1"/>
</dbReference>
<dbReference type="PROSITE" id="PS51201">
    <property type="entry name" value="RCK_N"/>
    <property type="match status" value="1"/>
</dbReference>
<organism evidence="10 11">
    <name type="scientific">Hyperthermus butylicus (strain DSM 5456 / JCM 9403 / PLM1-5)</name>
    <dbReference type="NCBI Taxonomy" id="415426"/>
    <lineage>
        <taxon>Archaea</taxon>
        <taxon>Thermoproteota</taxon>
        <taxon>Thermoprotei</taxon>
        <taxon>Desulfurococcales</taxon>
        <taxon>Pyrodictiaceae</taxon>
        <taxon>Hyperthermus</taxon>
    </lineage>
</organism>
<evidence type="ECO:0000256" key="8">
    <source>
        <dbReference type="SAM" id="Phobius"/>
    </source>
</evidence>
<dbReference type="GO" id="GO:0005886">
    <property type="term" value="C:plasma membrane"/>
    <property type="evidence" value="ECO:0007669"/>
    <property type="project" value="UniProtKB-SubCell"/>
</dbReference>
<feature type="domain" description="RCK N-terminal" evidence="9">
    <location>
        <begin position="115"/>
        <end position="230"/>
    </location>
</feature>
<evidence type="ECO:0000256" key="6">
    <source>
        <dbReference type="ARBA" id="ARBA00023136"/>
    </source>
</evidence>
<keyword evidence="11" id="KW-1185">Reference proteome</keyword>
<keyword evidence="3 8" id="KW-0812">Transmembrane</keyword>
<keyword evidence="7 10" id="KW-0407">Ion channel</keyword>
<sequence length="332" mass="36040">MIFVIYRVIRRLVRELAGRITIILVAFAGLLLVAGAIFSYVEYRGLWEGVYWAFVTATTIGYGDIYPETWLGRVVAVATAVAGIALFTALIGVVADHFAAKAARAERGELPVREKGHIVIMGWTRHTERLVEELRANLSDKHIVLLNTDGPVIRTASITTVRGDPTRTKDQLKASTDKAWAIVVSTGDDSKTILAVLHARRLNPQALIVAEALEEENIDPIRQAGADRVVYTGGLGGDLLASAVFEPSVPRLIADLASSVEGIADLVEEPATSYAGKTFLEALVEAKKTEDKLLVAVVKHDGMIIASPPPDYRIEDGDKLIVLVKSHREKSS</sequence>
<feature type="transmembrane region" description="Helical" evidence="8">
    <location>
        <begin position="20"/>
        <end position="41"/>
    </location>
</feature>
<dbReference type="GO" id="GO:0005267">
    <property type="term" value="F:potassium channel activity"/>
    <property type="evidence" value="ECO:0007669"/>
    <property type="project" value="InterPro"/>
</dbReference>